<dbReference type="PANTHER" id="PTHR34200:SF5">
    <property type="match status" value="1"/>
</dbReference>
<evidence type="ECO:0000313" key="6">
    <source>
        <dbReference type="Proteomes" id="UP000467840"/>
    </source>
</evidence>
<feature type="region of interest" description="Disordered" evidence="1">
    <location>
        <begin position="244"/>
        <end position="276"/>
    </location>
</feature>
<gene>
    <name evidence="5" type="ORF">GH714_014437</name>
</gene>
<dbReference type="PANTHER" id="PTHR34200">
    <property type="entry name" value="DENTIN SIALOPHOSPHOPROTEIN-LIKE ISOFORM X1"/>
    <property type="match status" value="1"/>
</dbReference>
<keyword evidence="2" id="KW-0472">Membrane</keyword>
<dbReference type="Pfam" id="PF24053">
    <property type="entry name" value="DUF7356"/>
    <property type="match status" value="1"/>
</dbReference>
<reference evidence="5 6" key="1">
    <citation type="journal article" date="2020" name="Mol. Plant">
        <title>The Chromosome-Based Rubber Tree Genome Provides New Insights into Spurge Genome Evolution and Rubber Biosynthesis.</title>
        <authorList>
            <person name="Liu J."/>
            <person name="Shi C."/>
            <person name="Shi C.C."/>
            <person name="Li W."/>
            <person name="Zhang Q.J."/>
            <person name="Zhang Y."/>
            <person name="Li K."/>
            <person name="Lu H.F."/>
            <person name="Shi C."/>
            <person name="Zhu S.T."/>
            <person name="Xiao Z.Y."/>
            <person name="Nan H."/>
            <person name="Yue Y."/>
            <person name="Zhu X.G."/>
            <person name="Wu Y."/>
            <person name="Hong X.N."/>
            <person name="Fan G.Y."/>
            <person name="Tong Y."/>
            <person name="Zhang D."/>
            <person name="Mao C.L."/>
            <person name="Liu Y.L."/>
            <person name="Hao S.J."/>
            <person name="Liu W.Q."/>
            <person name="Lv M.Q."/>
            <person name="Zhang H.B."/>
            <person name="Liu Y."/>
            <person name="Hu-Tang G.R."/>
            <person name="Wang J.P."/>
            <person name="Wang J.H."/>
            <person name="Sun Y.H."/>
            <person name="Ni S.B."/>
            <person name="Chen W.B."/>
            <person name="Zhang X.C."/>
            <person name="Jiao Y.N."/>
            <person name="Eichler E.E."/>
            <person name="Li G.H."/>
            <person name="Liu X."/>
            <person name="Gao L.Z."/>
        </authorList>
    </citation>
    <scope>NUCLEOTIDE SEQUENCE [LARGE SCALE GENOMIC DNA]</scope>
    <source>
        <strain evidence="6">cv. GT1</strain>
        <tissue evidence="5">Leaf</tissue>
    </source>
</reference>
<keyword evidence="3" id="KW-0732">Signal</keyword>
<accession>A0A6A6MZN9</accession>
<feature type="transmembrane region" description="Helical" evidence="2">
    <location>
        <begin position="175"/>
        <end position="194"/>
    </location>
</feature>
<feature type="signal peptide" evidence="3">
    <location>
        <begin position="1"/>
        <end position="21"/>
    </location>
</feature>
<proteinExistence type="predicted"/>
<dbReference type="Proteomes" id="UP000467840">
    <property type="component" value="Chromosome 10"/>
</dbReference>
<protein>
    <recommendedName>
        <fullName evidence="4">DUF7356 domain-containing protein</fullName>
    </recommendedName>
</protein>
<name>A0A6A6MZN9_HEVBR</name>
<comment type="caution">
    <text evidence="5">The sequence shown here is derived from an EMBL/GenBank/DDBJ whole genome shotgun (WGS) entry which is preliminary data.</text>
</comment>
<evidence type="ECO:0000256" key="1">
    <source>
        <dbReference type="SAM" id="MobiDB-lite"/>
    </source>
</evidence>
<evidence type="ECO:0000259" key="4">
    <source>
        <dbReference type="Pfam" id="PF24053"/>
    </source>
</evidence>
<keyword evidence="2" id="KW-0812">Transmembrane</keyword>
<dbReference type="EMBL" id="JAAGAX010000003">
    <property type="protein sequence ID" value="KAF2319291.1"/>
    <property type="molecule type" value="Genomic_DNA"/>
</dbReference>
<feature type="compositionally biased region" description="Polar residues" evidence="1">
    <location>
        <begin position="254"/>
        <end position="264"/>
    </location>
</feature>
<keyword evidence="6" id="KW-1185">Reference proteome</keyword>
<evidence type="ECO:0000256" key="3">
    <source>
        <dbReference type="SAM" id="SignalP"/>
    </source>
</evidence>
<sequence length="276" mass="30089">MNTGVGMVVLLVLITASESYANQISPSPSPEPNDGYGGTAPVVALTDERCSNSFTGSCHSLNHIIACLNISGSGVPFLHVASTDSFLVVQNDGEDPLKVNITIVDIEIAIQRYKYLNTKPKRIIGQAKIKIMANIEGSPSIIIKSGIGKCTIPIGSKKQSSGFYKQLATHLSPIYGAYLLFFTFLIVGTVWVCCKIGKNEWHDGGVRYQELEMGQPESHLANDVEMAVGWNEGWDDDWVEQQEVKSPDEHLTENVATNGHNSTSSDKDGWGNDWDD</sequence>
<dbReference type="InterPro" id="IPR055780">
    <property type="entry name" value="DUF7356"/>
</dbReference>
<feature type="chain" id="PRO_5025353099" description="DUF7356 domain-containing protein" evidence="3">
    <location>
        <begin position="22"/>
        <end position="276"/>
    </location>
</feature>
<evidence type="ECO:0000256" key="2">
    <source>
        <dbReference type="SAM" id="Phobius"/>
    </source>
</evidence>
<evidence type="ECO:0000313" key="5">
    <source>
        <dbReference type="EMBL" id="KAF2319291.1"/>
    </source>
</evidence>
<organism evidence="5 6">
    <name type="scientific">Hevea brasiliensis</name>
    <name type="common">Para rubber tree</name>
    <name type="synonym">Siphonia brasiliensis</name>
    <dbReference type="NCBI Taxonomy" id="3981"/>
    <lineage>
        <taxon>Eukaryota</taxon>
        <taxon>Viridiplantae</taxon>
        <taxon>Streptophyta</taxon>
        <taxon>Embryophyta</taxon>
        <taxon>Tracheophyta</taxon>
        <taxon>Spermatophyta</taxon>
        <taxon>Magnoliopsida</taxon>
        <taxon>eudicotyledons</taxon>
        <taxon>Gunneridae</taxon>
        <taxon>Pentapetalae</taxon>
        <taxon>rosids</taxon>
        <taxon>fabids</taxon>
        <taxon>Malpighiales</taxon>
        <taxon>Euphorbiaceae</taxon>
        <taxon>Crotonoideae</taxon>
        <taxon>Micrandreae</taxon>
        <taxon>Hevea</taxon>
    </lineage>
</organism>
<keyword evidence="2" id="KW-1133">Transmembrane helix</keyword>
<feature type="domain" description="DUF7356" evidence="4">
    <location>
        <begin position="46"/>
        <end position="157"/>
    </location>
</feature>
<dbReference type="AlphaFoldDB" id="A0A6A6MZN9"/>